<accession>A0A2A6LSI6</accession>
<organism evidence="5 6">
    <name type="scientific">Rhizobium fredii</name>
    <name type="common">Sinorhizobium fredii</name>
    <dbReference type="NCBI Taxonomy" id="380"/>
    <lineage>
        <taxon>Bacteria</taxon>
        <taxon>Pseudomonadati</taxon>
        <taxon>Pseudomonadota</taxon>
        <taxon>Alphaproteobacteria</taxon>
        <taxon>Hyphomicrobiales</taxon>
        <taxon>Rhizobiaceae</taxon>
        <taxon>Sinorhizobium/Ensifer group</taxon>
        <taxon>Sinorhizobium</taxon>
    </lineage>
</organism>
<gene>
    <name evidence="5" type="ORF">CO661_24130</name>
</gene>
<keyword evidence="3" id="KW-0231">Viral genome packaging</keyword>
<dbReference type="EMBL" id="NWTC01000022">
    <property type="protein sequence ID" value="PDT45355.1"/>
    <property type="molecule type" value="Genomic_DNA"/>
</dbReference>
<evidence type="ECO:0000256" key="1">
    <source>
        <dbReference type="ARBA" id="ARBA00004328"/>
    </source>
</evidence>
<dbReference type="RefSeq" id="WP_097587409.1">
    <property type="nucleotide sequence ID" value="NZ_NWTC01000022.1"/>
</dbReference>
<protein>
    <submittedName>
        <fullName evidence="5">Phage tail protein</fullName>
    </submittedName>
</protein>
<dbReference type="InterPro" id="IPR020991">
    <property type="entry name" value="Connector_podovirus"/>
</dbReference>
<evidence type="ECO:0000256" key="3">
    <source>
        <dbReference type="ARBA" id="ARBA00023219"/>
    </source>
</evidence>
<feature type="region of interest" description="Disordered" evidence="4">
    <location>
        <begin position="504"/>
        <end position="525"/>
    </location>
</feature>
<dbReference type="Proteomes" id="UP000220353">
    <property type="component" value="Unassembled WGS sequence"/>
</dbReference>
<reference evidence="5 6" key="1">
    <citation type="submission" date="2017-09" db="EMBL/GenBank/DDBJ databases">
        <title>Comparative genomics of rhizobia isolated from Phaseolus vulgaris in China.</title>
        <authorList>
            <person name="Tong W."/>
        </authorList>
    </citation>
    <scope>NUCLEOTIDE SEQUENCE [LARGE SCALE GENOMIC DNA]</scope>
    <source>
        <strain evidence="5 6">PCH1</strain>
    </source>
</reference>
<sequence>MAEIEKVSAKALYDKLVTDRDPYLKRAQEAASLTVPHLMPPDGVTASTKLNEPSQSLGARGVRHLASKVQLALFPINTPPFKYEIDDITIRKITEGQGKNGEVNKALSERERAVVSEMNGSVFRPVSFEACRQLIVAGNYLLHIPKEGRPRGFRLNQFVVDRDGSGNLLDAVVKESMSREALPPEIAAQLGNTEQKDTDREANIDIYTHIRRVEDKFIVSQQIDDVEVGEAGEYPVDDVPWLALRLTYIEGENYGRGFVDEYIGDLSALDALTEALRDGTAQSAKVVWLVAPNSVVKAQQLAKAKNGGFVTGEANAVVPLQVNKHADFSVAERFIAQLIERLSFAFMLNSAVQRGGERVTAEEIRFVASELDQGMGGMYSLLSEEFQLPVVRLYEKRMEHNRKVPPLPKGVTSIKIIAGIDALGRGNDLQNLDAFIAGLGQLFGPEEVARRINAGEYMTRRGAALGIDTNGLVRTDEELQGGDQQSQMQQLIEKLGPQAIAQMGGMAKEGMKQEAAAQPEGTPNG</sequence>
<evidence type="ECO:0000313" key="5">
    <source>
        <dbReference type="EMBL" id="PDT45355.1"/>
    </source>
</evidence>
<evidence type="ECO:0000313" key="6">
    <source>
        <dbReference type="Proteomes" id="UP000220353"/>
    </source>
</evidence>
<proteinExistence type="predicted"/>
<keyword evidence="2" id="KW-1188">Viral release from host cell</keyword>
<dbReference type="Pfam" id="PF12236">
    <property type="entry name" value="Head-tail_con"/>
    <property type="match status" value="1"/>
</dbReference>
<evidence type="ECO:0000256" key="2">
    <source>
        <dbReference type="ARBA" id="ARBA00022612"/>
    </source>
</evidence>
<comment type="caution">
    <text evidence="5">The sequence shown here is derived from an EMBL/GenBank/DDBJ whole genome shotgun (WGS) entry which is preliminary data.</text>
</comment>
<dbReference type="AlphaFoldDB" id="A0A2A6LSI6"/>
<name>A0A2A6LSI6_RHIFR</name>
<evidence type="ECO:0000256" key="4">
    <source>
        <dbReference type="SAM" id="MobiDB-lite"/>
    </source>
</evidence>
<comment type="subcellular location">
    <subcellularLocation>
        <location evidence="1">Virion</location>
    </subcellularLocation>
</comment>